<proteinExistence type="predicted"/>
<evidence type="ECO:0000256" key="1">
    <source>
        <dbReference type="SAM" id="MobiDB-lite"/>
    </source>
</evidence>
<evidence type="ECO:0000313" key="3">
    <source>
        <dbReference type="Proteomes" id="UP001152795"/>
    </source>
</evidence>
<sequence length="128" mass="15410">MKDGRTRTFKEYKTNAGHKEQTVKKSPKRNSNVQRYTLQVEGIEETNECFSTLFTNTREQFELKQEVKKKKQLNYIERESSRELNIERLVRYNSKLQVRLQPLHSSERHSLEYHGKRDKINRITNPKL</sequence>
<feature type="region of interest" description="Disordered" evidence="1">
    <location>
        <begin position="104"/>
        <end position="128"/>
    </location>
</feature>
<gene>
    <name evidence="2" type="ORF">PACLA_8A030493</name>
</gene>
<feature type="compositionally biased region" description="Basic and acidic residues" evidence="1">
    <location>
        <begin position="105"/>
        <end position="121"/>
    </location>
</feature>
<accession>A0A6S7FS93</accession>
<name>A0A6S7FS93_PARCT</name>
<comment type="caution">
    <text evidence="2">The sequence shown here is derived from an EMBL/GenBank/DDBJ whole genome shotgun (WGS) entry which is preliminary data.</text>
</comment>
<evidence type="ECO:0000313" key="2">
    <source>
        <dbReference type="EMBL" id="CAB3977181.1"/>
    </source>
</evidence>
<dbReference type="Proteomes" id="UP001152795">
    <property type="component" value="Unassembled WGS sequence"/>
</dbReference>
<dbReference type="AlphaFoldDB" id="A0A6S7FS93"/>
<feature type="compositionally biased region" description="Basic and acidic residues" evidence="1">
    <location>
        <begin position="1"/>
        <end position="23"/>
    </location>
</feature>
<organism evidence="2 3">
    <name type="scientific">Paramuricea clavata</name>
    <name type="common">Red gorgonian</name>
    <name type="synonym">Violescent sea-whip</name>
    <dbReference type="NCBI Taxonomy" id="317549"/>
    <lineage>
        <taxon>Eukaryota</taxon>
        <taxon>Metazoa</taxon>
        <taxon>Cnidaria</taxon>
        <taxon>Anthozoa</taxon>
        <taxon>Octocorallia</taxon>
        <taxon>Malacalcyonacea</taxon>
        <taxon>Plexauridae</taxon>
        <taxon>Paramuricea</taxon>
    </lineage>
</organism>
<protein>
    <submittedName>
        <fullName evidence="2">Uncharacterized protein</fullName>
    </submittedName>
</protein>
<reference evidence="2" key="1">
    <citation type="submission" date="2020-04" db="EMBL/GenBank/DDBJ databases">
        <authorList>
            <person name="Alioto T."/>
            <person name="Alioto T."/>
            <person name="Gomez Garrido J."/>
        </authorList>
    </citation>
    <scope>NUCLEOTIDE SEQUENCE</scope>
    <source>
        <strain evidence="2">A484AB</strain>
    </source>
</reference>
<feature type="region of interest" description="Disordered" evidence="1">
    <location>
        <begin position="1"/>
        <end position="33"/>
    </location>
</feature>
<keyword evidence="3" id="KW-1185">Reference proteome</keyword>
<dbReference type="EMBL" id="CACRXK020000033">
    <property type="protein sequence ID" value="CAB3977181.1"/>
    <property type="molecule type" value="Genomic_DNA"/>
</dbReference>